<gene>
    <name evidence="1" type="ORF">L2E82_38407</name>
</gene>
<dbReference type="EMBL" id="CM042015">
    <property type="protein sequence ID" value="KAI3708876.1"/>
    <property type="molecule type" value="Genomic_DNA"/>
</dbReference>
<evidence type="ECO:0000313" key="2">
    <source>
        <dbReference type="Proteomes" id="UP001055811"/>
    </source>
</evidence>
<keyword evidence="2" id="KW-1185">Reference proteome</keyword>
<dbReference type="Proteomes" id="UP001055811">
    <property type="component" value="Linkage Group LG07"/>
</dbReference>
<comment type="caution">
    <text evidence="1">The sequence shown here is derived from an EMBL/GenBank/DDBJ whole genome shotgun (WGS) entry which is preliminary data.</text>
</comment>
<sequence>MEEQRMSHTRSLMAENFDKTHRHLIFFLSVIPVDMDRKTGTMAGGRTAISNKITDITNSSHLHPYHSQHVGNPSAPPTAGYFPSQTSQPYGWVYFGPPPIEARWGMCQLGLVASWAAGLLGPPPYSIRQQLGTPHVHR</sequence>
<name>A0ACB9AFY5_CICIN</name>
<evidence type="ECO:0000313" key="1">
    <source>
        <dbReference type="EMBL" id="KAI3708876.1"/>
    </source>
</evidence>
<organism evidence="1 2">
    <name type="scientific">Cichorium intybus</name>
    <name type="common">Chicory</name>
    <dbReference type="NCBI Taxonomy" id="13427"/>
    <lineage>
        <taxon>Eukaryota</taxon>
        <taxon>Viridiplantae</taxon>
        <taxon>Streptophyta</taxon>
        <taxon>Embryophyta</taxon>
        <taxon>Tracheophyta</taxon>
        <taxon>Spermatophyta</taxon>
        <taxon>Magnoliopsida</taxon>
        <taxon>eudicotyledons</taxon>
        <taxon>Gunneridae</taxon>
        <taxon>Pentapetalae</taxon>
        <taxon>asterids</taxon>
        <taxon>campanulids</taxon>
        <taxon>Asterales</taxon>
        <taxon>Asteraceae</taxon>
        <taxon>Cichorioideae</taxon>
        <taxon>Cichorieae</taxon>
        <taxon>Cichoriinae</taxon>
        <taxon>Cichorium</taxon>
    </lineage>
</organism>
<reference evidence="1 2" key="2">
    <citation type="journal article" date="2022" name="Mol. Ecol. Resour.">
        <title>The genomes of chicory, endive, great burdock and yacon provide insights into Asteraceae paleo-polyploidization history and plant inulin production.</title>
        <authorList>
            <person name="Fan W."/>
            <person name="Wang S."/>
            <person name="Wang H."/>
            <person name="Wang A."/>
            <person name="Jiang F."/>
            <person name="Liu H."/>
            <person name="Zhao H."/>
            <person name="Xu D."/>
            <person name="Zhang Y."/>
        </authorList>
    </citation>
    <scope>NUCLEOTIDE SEQUENCE [LARGE SCALE GENOMIC DNA]</scope>
    <source>
        <strain evidence="2">cv. Punajuju</strain>
        <tissue evidence="1">Leaves</tissue>
    </source>
</reference>
<protein>
    <submittedName>
        <fullName evidence="1">Uncharacterized protein</fullName>
    </submittedName>
</protein>
<proteinExistence type="predicted"/>
<accession>A0ACB9AFY5</accession>
<reference evidence="2" key="1">
    <citation type="journal article" date="2022" name="Mol. Ecol. Resour.">
        <title>The genomes of chicory, endive, great burdock and yacon provide insights into Asteraceae palaeo-polyploidization history and plant inulin production.</title>
        <authorList>
            <person name="Fan W."/>
            <person name="Wang S."/>
            <person name="Wang H."/>
            <person name="Wang A."/>
            <person name="Jiang F."/>
            <person name="Liu H."/>
            <person name="Zhao H."/>
            <person name="Xu D."/>
            <person name="Zhang Y."/>
        </authorList>
    </citation>
    <scope>NUCLEOTIDE SEQUENCE [LARGE SCALE GENOMIC DNA]</scope>
    <source>
        <strain evidence="2">cv. Punajuju</strain>
    </source>
</reference>